<dbReference type="Pfam" id="PF07734">
    <property type="entry name" value="FBA_1"/>
    <property type="match status" value="1"/>
</dbReference>
<dbReference type="EMBL" id="CM017710">
    <property type="protein sequence ID" value="TYG51930.1"/>
    <property type="molecule type" value="Genomic_DNA"/>
</dbReference>
<dbReference type="PANTHER" id="PTHR31672:SF13">
    <property type="entry name" value="F-BOX PROTEIN CPR30-LIKE"/>
    <property type="match status" value="1"/>
</dbReference>
<organism evidence="2 3">
    <name type="scientific">Gossypium darwinii</name>
    <name type="common">Darwin's cotton</name>
    <name type="synonym">Gossypium barbadense var. darwinii</name>
    <dbReference type="NCBI Taxonomy" id="34276"/>
    <lineage>
        <taxon>Eukaryota</taxon>
        <taxon>Viridiplantae</taxon>
        <taxon>Streptophyta</taxon>
        <taxon>Embryophyta</taxon>
        <taxon>Tracheophyta</taxon>
        <taxon>Spermatophyta</taxon>
        <taxon>Magnoliopsida</taxon>
        <taxon>eudicotyledons</taxon>
        <taxon>Gunneridae</taxon>
        <taxon>Pentapetalae</taxon>
        <taxon>rosids</taxon>
        <taxon>malvids</taxon>
        <taxon>Malvales</taxon>
        <taxon>Malvaceae</taxon>
        <taxon>Malvoideae</taxon>
        <taxon>Gossypium</taxon>
    </lineage>
</organism>
<keyword evidence="3" id="KW-1185">Reference proteome</keyword>
<dbReference type="Proteomes" id="UP000323506">
    <property type="component" value="Chromosome D10"/>
</dbReference>
<evidence type="ECO:0000313" key="3">
    <source>
        <dbReference type="Proteomes" id="UP000323506"/>
    </source>
</evidence>
<dbReference type="InterPro" id="IPR050796">
    <property type="entry name" value="SCF_F-box_component"/>
</dbReference>
<dbReference type="Pfam" id="PF00646">
    <property type="entry name" value="F-box"/>
    <property type="match status" value="1"/>
</dbReference>
<feature type="domain" description="F-box" evidence="1">
    <location>
        <begin position="10"/>
        <end position="50"/>
    </location>
</feature>
<dbReference type="AlphaFoldDB" id="A0A5D2B5V8"/>
<name>A0A5D2B5V8_GOSDA</name>
<evidence type="ECO:0000259" key="1">
    <source>
        <dbReference type="SMART" id="SM00256"/>
    </source>
</evidence>
<dbReference type="InterPro" id="IPR001810">
    <property type="entry name" value="F-box_dom"/>
</dbReference>
<dbReference type="NCBIfam" id="TIGR01640">
    <property type="entry name" value="F_box_assoc_1"/>
    <property type="match status" value="1"/>
</dbReference>
<dbReference type="PANTHER" id="PTHR31672">
    <property type="entry name" value="BNACNNG10540D PROTEIN"/>
    <property type="match status" value="1"/>
</dbReference>
<protein>
    <recommendedName>
        <fullName evidence="1">F-box domain-containing protein</fullName>
    </recommendedName>
</protein>
<proteinExistence type="predicted"/>
<dbReference type="SUPFAM" id="SSF50965">
    <property type="entry name" value="Galactose oxidase, central domain"/>
    <property type="match status" value="1"/>
</dbReference>
<dbReference type="InterPro" id="IPR011043">
    <property type="entry name" value="Gal_Oxase/kelch_b-propeller"/>
</dbReference>
<dbReference type="InterPro" id="IPR036047">
    <property type="entry name" value="F-box-like_dom_sf"/>
</dbReference>
<dbReference type="InterPro" id="IPR017451">
    <property type="entry name" value="F-box-assoc_interact_dom"/>
</dbReference>
<dbReference type="Gene3D" id="1.20.1280.50">
    <property type="match status" value="1"/>
</dbReference>
<dbReference type="SMART" id="SM00256">
    <property type="entry name" value="FBOX"/>
    <property type="match status" value="1"/>
</dbReference>
<gene>
    <name evidence="2" type="ORF">ES288_D10G300900v1</name>
</gene>
<dbReference type="InterPro" id="IPR006527">
    <property type="entry name" value="F-box-assoc_dom_typ1"/>
</dbReference>
<sequence>MQMQMPRFKVPEALVTEILSKLPVKSLIRFNCVCKYWCSSFQTPCFISKHYHNNLKKNNLNPLLQRTDGNADIPYFSQLSEEKGENFLVKQNIRFPFFIHDSPCVWGARRGLFCLHSALMDDTKVAIWNPSTREFKILPPSSVQRPTYPGLTCKHVFFDCGAFEFDFKTDDYKFIRFVTLCYVDSECGIESPEVSQVELYSLKCDSWKEIPSPNYSPLDYCLSNNCLDGICYWIIATGNSPYEKVMILSFDMANEKFSVSPILEFVGFFSKTNINVLVFNGSVGVLVYPVEGIDKSFDLWVMNGEEWTKQFSIESIPGVVDPLGFWKNNELFLLNTNYEVVLFDPSTQELKVLGINSYLDHHREYVSLFFYVESLVSISGIQEHKDHIIRQLVGDASKNLNRNIDQVDTKYDDG</sequence>
<dbReference type="CDD" id="cd22157">
    <property type="entry name" value="F-box_AtFBW1-like"/>
    <property type="match status" value="1"/>
</dbReference>
<evidence type="ECO:0000313" key="2">
    <source>
        <dbReference type="EMBL" id="TYG51930.1"/>
    </source>
</evidence>
<dbReference type="SUPFAM" id="SSF81383">
    <property type="entry name" value="F-box domain"/>
    <property type="match status" value="1"/>
</dbReference>
<reference evidence="2 3" key="1">
    <citation type="submission" date="2019-06" db="EMBL/GenBank/DDBJ databases">
        <title>WGS assembly of Gossypium darwinii.</title>
        <authorList>
            <person name="Chen Z.J."/>
            <person name="Sreedasyam A."/>
            <person name="Ando A."/>
            <person name="Song Q."/>
            <person name="De L."/>
            <person name="Hulse-Kemp A."/>
            <person name="Ding M."/>
            <person name="Ye W."/>
            <person name="Kirkbride R."/>
            <person name="Jenkins J."/>
            <person name="Plott C."/>
            <person name="Lovell J."/>
            <person name="Lin Y.-M."/>
            <person name="Vaughn R."/>
            <person name="Liu B."/>
            <person name="Li W."/>
            <person name="Simpson S."/>
            <person name="Scheffler B."/>
            <person name="Saski C."/>
            <person name="Grover C."/>
            <person name="Hu G."/>
            <person name="Conover J."/>
            <person name="Carlson J."/>
            <person name="Shu S."/>
            <person name="Boston L."/>
            <person name="Williams M."/>
            <person name="Peterson D."/>
            <person name="Mcgee K."/>
            <person name="Jones D."/>
            <person name="Wendel J."/>
            <person name="Stelly D."/>
            <person name="Grimwood J."/>
            <person name="Schmutz J."/>
        </authorList>
    </citation>
    <scope>NUCLEOTIDE SEQUENCE [LARGE SCALE GENOMIC DNA]</scope>
    <source>
        <strain evidence="2">1808015.09</strain>
    </source>
</reference>
<accession>A0A5D2B5V8</accession>